<evidence type="ECO:0000313" key="2">
    <source>
        <dbReference type="Proteomes" id="UP001066276"/>
    </source>
</evidence>
<protein>
    <recommendedName>
        <fullName evidence="3">Secreted protein</fullName>
    </recommendedName>
</protein>
<accession>A0AAV7WK25</accession>
<proteinExistence type="predicted"/>
<comment type="caution">
    <text evidence="1">The sequence shown here is derived from an EMBL/GenBank/DDBJ whole genome shotgun (WGS) entry which is preliminary data.</text>
</comment>
<sequence length="86" mass="9013">MHGGVGAVVDLCVVVGLRQGLVTEEDGRLKTDLCGRRWRALAAAEETTTGLGSNARTSGTLQFAEAGPSVCVRRQPCVATEVAETR</sequence>
<organism evidence="1 2">
    <name type="scientific">Pleurodeles waltl</name>
    <name type="common">Iberian ribbed newt</name>
    <dbReference type="NCBI Taxonomy" id="8319"/>
    <lineage>
        <taxon>Eukaryota</taxon>
        <taxon>Metazoa</taxon>
        <taxon>Chordata</taxon>
        <taxon>Craniata</taxon>
        <taxon>Vertebrata</taxon>
        <taxon>Euteleostomi</taxon>
        <taxon>Amphibia</taxon>
        <taxon>Batrachia</taxon>
        <taxon>Caudata</taxon>
        <taxon>Salamandroidea</taxon>
        <taxon>Salamandridae</taxon>
        <taxon>Pleurodelinae</taxon>
        <taxon>Pleurodeles</taxon>
    </lineage>
</organism>
<dbReference type="AlphaFoldDB" id="A0AAV7WK25"/>
<reference evidence="1" key="1">
    <citation type="journal article" date="2022" name="bioRxiv">
        <title>Sequencing and chromosome-scale assembly of the giantPleurodeles waltlgenome.</title>
        <authorList>
            <person name="Brown T."/>
            <person name="Elewa A."/>
            <person name="Iarovenko S."/>
            <person name="Subramanian E."/>
            <person name="Araus A.J."/>
            <person name="Petzold A."/>
            <person name="Susuki M."/>
            <person name="Suzuki K.-i.T."/>
            <person name="Hayashi T."/>
            <person name="Toyoda A."/>
            <person name="Oliveira C."/>
            <person name="Osipova E."/>
            <person name="Leigh N.D."/>
            <person name="Simon A."/>
            <person name="Yun M.H."/>
        </authorList>
    </citation>
    <scope>NUCLEOTIDE SEQUENCE</scope>
    <source>
        <strain evidence="1">20211129_DDA</strain>
        <tissue evidence="1">Liver</tissue>
    </source>
</reference>
<evidence type="ECO:0008006" key="3">
    <source>
        <dbReference type="Google" id="ProtNLM"/>
    </source>
</evidence>
<name>A0AAV7WK25_PLEWA</name>
<gene>
    <name evidence="1" type="ORF">NDU88_002018</name>
</gene>
<keyword evidence="2" id="KW-1185">Reference proteome</keyword>
<dbReference type="Proteomes" id="UP001066276">
    <property type="component" value="Chromosome 1_1"/>
</dbReference>
<dbReference type="EMBL" id="JANPWB010000001">
    <property type="protein sequence ID" value="KAJ1214399.1"/>
    <property type="molecule type" value="Genomic_DNA"/>
</dbReference>
<evidence type="ECO:0000313" key="1">
    <source>
        <dbReference type="EMBL" id="KAJ1214399.1"/>
    </source>
</evidence>